<reference evidence="12 13" key="3">
    <citation type="submission" date="2019-09" db="EMBL/GenBank/DDBJ databases">
        <title>Distinct polysaccharide growth profiles of human intestinal Prevotella copri isolates.</title>
        <authorList>
            <person name="Fehlner-Peach H."/>
            <person name="Magnabosco C."/>
            <person name="Raghavan V."/>
            <person name="Scher J.U."/>
            <person name="Tett A."/>
            <person name="Cox L.M."/>
            <person name="Gottsegen C."/>
            <person name="Watters A."/>
            <person name="Wiltshire- Gordon J.D."/>
            <person name="Segata N."/>
            <person name="Bonneau R."/>
            <person name="Littman D.R."/>
        </authorList>
    </citation>
    <scope>NUCLEOTIDE SEQUENCE [LARGE SCALE GENOMIC DNA]</scope>
    <source>
        <strain evidence="12">iA624</strain>
        <strain evidence="3">IA624</strain>
        <strain evidence="4">IAA917</strain>
        <strain evidence="14">iAA917</strain>
        <strain evidence="2">IP54</strain>
        <strain evidence="13">iP54</strain>
    </source>
</reference>
<dbReference type="Proteomes" id="UP000405805">
    <property type="component" value="Unassembled WGS sequence"/>
</dbReference>
<feature type="transmembrane region" description="Helical" evidence="1">
    <location>
        <begin position="68"/>
        <end position="88"/>
    </location>
</feature>
<dbReference type="EMBL" id="QSCI01000256">
    <property type="protein sequence ID" value="RGX83271.1"/>
    <property type="molecule type" value="Genomic_DNA"/>
</dbReference>
<accession>A0A229I1V0</accession>
<dbReference type="EMBL" id="QRVA01000123">
    <property type="protein sequence ID" value="RGS07698.1"/>
    <property type="molecule type" value="Genomic_DNA"/>
</dbReference>
<keyword evidence="1" id="KW-0812">Transmembrane</keyword>
<evidence type="ECO:0000313" key="11">
    <source>
        <dbReference type="Proteomes" id="UP000285604"/>
    </source>
</evidence>
<evidence type="ECO:0000313" key="14">
    <source>
        <dbReference type="Proteomes" id="UP000477980"/>
    </source>
</evidence>
<organism evidence="4 14">
    <name type="scientific">Segatella copri</name>
    <dbReference type="NCBI Taxonomy" id="165179"/>
    <lineage>
        <taxon>Bacteria</taxon>
        <taxon>Pseudomonadati</taxon>
        <taxon>Bacteroidota</taxon>
        <taxon>Bacteroidia</taxon>
        <taxon>Bacteroidales</taxon>
        <taxon>Prevotellaceae</taxon>
        <taxon>Segatella</taxon>
    </lineage>
</organism>
<dbReference type="EMBL" id="NMPZ01000053">
    <property type="protein sequence ID" value="OXL42487.1"/>
    <property type="molecule type" value="Genomic_DNA"/>
</dbReference>
<evidence type="ECO:0000313" key="12">
    <source>
        <dbReference type="Proteomes" id="UP000405805"/>
    </source>
</evidence>
<dbReference type="Proteomes" id="UP000285604">
    <property type="component" value="Unassembled WGS sequence"/>
</dbReference>
<gene>
    <name evidence="6" type="ORF">CFT61_03280</name>
    <name evidence="5" type="ORF">CFT61_16205</name>
    <name evidence="7" type="ORF">DWY11_16460</name>
    <name evidence="8" type="ORF">DXA63_17410</name>
    <name evidence="4" type="ORF">F7D25_13365</name>
    <name evidence="3" type="ORF">F7D57_01390</name>
    <name evidence="2" type="ORF">F7D59_14070</name>
</gene>
<proteinExistence type="predicted"/>
<evidence type="ECO:0000313" key="4">
    <source>
        <dbReference type="EMBL" id="MQP15374.1"/>
    </source>
</evidence>
<evidence type="ECO:0000313" key="8">
    <source>
        <dbReference type="EMBL" id="RGX83271.1"/>
    </source>
</evidence>
<dbReference type="EMBL" id="VZBQ01000146">
    <property type="protein sequence ID" value="MQN90945.1"/>
    <property type="molecule type" value="Genomic_DNA"/>
</dbReference>
<comment type="caution">
    <text evidence="4">The sequence shown here is derived from an EMBL/GenBank/DDBJ whole genome shotgun (WGS) entry which is preliminary data.</text>
</comment>
<feature type="transmembrane region" description="Helical" evidence="1">
    <location>
        <begin position="41"/>
        <end position="62"/>
    </location>
</feature>
<dbReference type="AlphaFoldDB" id="A0A229I1V0"/>
<dbReference type="OrthoDB" id="1097951at2"/>
<dbReference type="EMBL" id="NMPZ01000003">
    <property type="protein sequence ID" value="OXL44967.1"/>
    <property type="molecule type" value="Genomic_DNA"/>
</dbReference>
<evidence type="ECO:0000313" key="3">
    <source>
        <dbReference type="EMBL" id="MQO08398.1"/>
    </source>
</evidence>
<reference evidence="10 11" key="2">
    <citation type="submission" date="2018-08" db="EMBL/GenBank/DDBJ databases">
        <title>A genome reference for cultivated species of the human gut microbiota.</title>
        <authorList>
            <person name="Zou Y."/>
            <person name="Xue W."/>
            <person name="Luo G."/>
        </authorList>
    </citation>
    <scope>NUCLEOTIDE SEQUENCE [LARGE SCALE GENOMIC DNA]</scope>
    <source>
        <strain evidence="7 10">AF24-12</strain>
        <strain evidence="8 11">OF03-3</strain>
    </source>
</reference>
<keyword evidence="1" id="KW-0472">Membrane</keyword>
<dbReference type="Proteomes" id="UP000420635">
    <property type="component" value="Unassembled WGS sequence"/>
</dbReference>
<evidence type="ECO:0000313" key="13">
    <source>
        <dbReference type="Proteomes" id="UP000420635"/>
    </source>
</evidence>
<sequence>MRLLDFYIIWRGDMLFATVVPIAYFLLYLKNKQVTFVFLKFVMAFVICLYWATYACTFFYSYYDVIGWFKILIIPVFSIYSGFVLHLLKSKKKKVFFLISIVYIIFWCMLIFWHCMSSM</sequence>
<feature type="transmembrane region" description="Helical" evidence="1">
    <location>
        <begin position="6"/>
        <end position="29"/>
    </location>
</feature>
<feature type="transmembrane region" description="Helical" evidence="1">
    <location>
        <begin position="95"/>
        <end position="113"/>
    </location>
</feature>
<dbReference type="Proteomes" id="UP000283872">
    <property type="component" value="Unassembled WGS sequence"/>
</dbReference>
<evidence type="ECO:0000313" key="5">
    <source>
        <dbReference type="EMBL" id="OXL42487.1"/>
    </source>
</evidence>
<dbReference type="EMBL" id="VZAH01000131">
    <property type="protein sequence ID" value="MQP15374.1"/>
    <property type="molecule type" value="Genomic_DNA"/>
</dbReference>
<evidence type="ECO:0000313" key="2">
    <source>
        <dbReference type="EMBL" id="MQN90945.1"/>
    </source>
</evidence>
<evidence type="ECO:0000313" key="10">
    <source>
        <dbReference type="Proteomes" id="UP000283872"/>
    </source>
</evidence>
<evidence type="ECO:0000313" key="6">
    <source>
        <dbReference type="EMBL" id="OXL44967.1"/>
    </source>
</evidence>
<reference evidence="5 9" key="1">
    <citation type="submission" date="2017-07" db="EMBL/GenBank/DDBJ databases">
        <title>Draft genome sequence of Prevotella copri isolated from the gut of healthy adult Indian.</title>
        <authorList>
            <person name="Das B."/>
            <person name="Bag S."/>
            <person name="Ghosh T.S."/>
        </authorList>
    </citation>
    <scope>NUCLEOTIDE SEQUENCE [LARGE SCALE GENOMIC DNA]</scope>
    <source>
        <strain evidence="5 9">Indica</strain>
    </source>
</reference>
<dbReference type="Proteomes" id="UP000215155">
    <property type="component" value="Unassembled WGS sequence"/>
</dbReference>
<evidence type="ECO:0000313" key="7">
    <source>
        <dbReference type="EMBL" id="RGS07698.1"/>
    </source>
</evidence>
<dbReference type="Proteomes" id="UP000477980">
    <property type="component" value="Unassembled WGS sequence"/>
</dbReference>
<evidence type="ECO:0000256" key="1">
    <source>
        <dbReference type="SAM" id="Phobius"/>
    </source>
</evidence>
<dbReference type="EMBL" id="VZBP01000023">
    <property type="protein sequence ID" value="MQO08398.1"/>
    <property type="molecule type" value="Genomic_DNA"/>
</dbReference>
<evidence type="ECO:0000313" key="9">
    <source>
        <dbReference type="Proteomes" id="UP000215155"/>
    </source>
</evidence>
<protein>
    <submittedName>
        <fullName evidence="4">Uncharacterized protein</fullName>
    </submittedName>
</protein>
<keyword evidence="1" id="KW-1133">Transmembrane helix</keyword>
<name>A0A229I1V0_9BACT</name>